<gene>
    <name evidence="1" type="ORF">B296_00006655</name>
</gene>
<dbReference type="Proteomes" id="UP000287651">
    <property type="component" value="Unassembled WGS sequence"/>
</dbReference>
<proteinExistence type="predicted"/>
<accession>A0A427B6V4</accession>
<sequence>MEKMGTVQPQLEDMKLYRRTHRILTNPLHSVKQVWVRTSSDRWRVTASNLTNFTLVSVQSSDSVLCFLGDHVDELNWLE</sequence>
<evidence type="ECO:0000313" key="2">
    <source>
        <dbReference type="Proteomes" id="UP000287651"/>
    </source>
</evidence>
<dbReference type="AlphaFoldDB" id="A0A427B6V4"/>
<protein>
    <submittedName>
        <fullName evidence="1">Uncharacterized protein</fullName>
    </submittedName>
</protein>
<reference evidence="1 2" key="1">
    <citation type="journal article" date="2014" name="Agronomy (Basel)">
        <title>A Draft Genome Sequence for Ensete ventricosum, the Drought-Tolerant Tree Against Hunger.</title>
        <authorList>
            <person name="Harrison J."/>
            <person name="Moore K.A."/>
            <person name="Paszkiewicz K."/>
            <person name="Jones T."/>
            <person name="Grant M."/>
            <person name="Ambacheew D."/>
            <person name="Muzemil S."/>
            <person name="Studholme D.J."/>
        </authorList>
    </citation>
    <scope>NUCLEOTIDE SEQUENCE [LARGE SCALE GENOMIC DNA]</scope>
</reference>
<organism evidence="1 2">
    <name type="scientific">Ensete ventricosum</name>
    <name type="common">Abyssinian banana</name>
    <name type="synonym">Musa ensete</name>
    <dbReference type="NCBI Taxonomy" id="4639"/>
    <lineage>
        <taxon>Eukaryota</taxon>
        <taxon>Viridiplantae</taxon>
        <taxon>Streptophyta</taxon>
        <taxon>Embryophyta</taxon>
        <taxon>Tracheophyta</taxon>
        <taxon>Spermatophyta</taxon>
        <taxon>Magnoliopsida</taxon>
        <taxon>Liliopsida</taxon>
        <taxon>Zingiberales</taxon>
        <taxon>Musaceae</taxon>
        <taxon>Ensete</taxon>
    </lineage>
</organism>
<dbReference type="EMBL" id="AMZH03000347">
    <property type="protein sequence ID" value="RRT84212.1"/>
    <property type="molecule type" value="Genomic_DNA"/>
</dbReference>
<name>A0A427B6V4_ENSVE</name>
<comment type="caution">
    <text evidence="1">The sequence shown here is derived from an EMBL/GenBank/DDBJ whole genome shotgun (WGS) entry which is preliminary data.</text>
</comment>
<evidence type="ECO:0000313" key="1">
    <source>
        <dbReference type="EMBL" id="RRT84212.1"/>
    </source>
</evidence>